<dbReference type="AlphaFoldDB" id="A0A085WA51"/>
<keyword evidence="1" id="KW-0697">Rotamase</keyword>
<dbReference type="STRING" id="394096.DB31_1582"/>
<keyword evidence="5" id="KW-1185">Reference proteome</keyword>
<evidence type="ECO:0000313" key="4">
    <source>
        <dbReference type="EMBL" id="KFE64564.1"/>
    </source>
</evidence>
<proteinExistence type="predicted"/>
<reference evidence="4 5" key="1">
    <citation type="submission" date="2014-04" db="EMBL/GenBank/DDBJ databases">
        <title>Genome assembly of Hyalangium minutum DSM 14724.</title>
        <authorList>
            <person name="Sharma G."/>
            <person name="Subramanian S."/>
        </authorList>
    </citation>
    <scope>NUCLEOTIDE SEQUENCE [LARGE SCALE GENOMIC DNA]</scope>
    <source>
        <strain evidence="4 5">DSM 14724</strain>
    </source>
</reference>
<dbReference type="GO" id="GO:0015031">
    <property type="term" value="P:protein transport"/>
    <property type="evidence" value="ECO:0007669"/>
    <property type="project" value="InterPro"/>
</dbReference>
<dbReference type="Gene3D" id="3.10.50.40">
    <property type="match status" value="1"/>
</dbReference>
<organism evidence="4 5">
    <name type="scientific">Hyalangium minutum</name>
    <dbReference type="NCBI Taxonomy" id="394096"/>
    <lineage>
        <taxon>Bacteria</taxon>
        <taxon>Pseudomonadati</taxon>
        <taxon>Myxococcota</taxon>
        <taxon>Myxococcia</taxon>
        <taxon>Myxococcales</taxon>
        <taxon>Cystobacterineae</taxon>
        <taxon>Archangiaceae</taxon>
        <taxon>Hyalangium</taxon>
    </lineage>
</organism>
<evidence type="ECO:0000313" key="5">
    <source>
        <dbReference type="Proteomes" id="UP000028725"/>
    </source>
</evidence>
<dbReference type="SUPFAM" id="SSF54534">
    <property type="entry name" value="FKBP-like"/>
    <property type="match status" value="1"/>
</dbReference>
<dbReference type="Proteomes" id="UP000028725">
    <property type="component" value="Unassembled WGS sequence"/>
</dbReference>
<dbReference type="Gene3D" id="1.10.3120.10">
    <property type="entry name" value="Trigger factor, C-terminal domain"/>
    <property type="match status" value="1"/>
</dbReference>
<keyword evidence="2" id="KW-0413">Isomerase</keyword>
<dbReference type="InterPro" id="IPR027304">
    <property type="entry name" value="Trigger_fact/SurA_dom_sf"/>
</dbReference>
<dbReference type="EMBL" id="JMCB01000013">
    <property type="protein sequence ID" value="KFE64564.1"/>
    <property type="molecule type" value="Genomic_DNA"/>
</dbReference>
<dbReference type="RefSeq" id="WP_044193433.1">
    <property type="nucleotide sequence ID" value="NZ_JMCB01000013.1"/>
</dbReference>
<sequence length="338" mass="37947">MNSFHVTELAGPMQLPQVQAPSLEGLSVTIPAQAGFSAEEVQQRFLEVARPHATERYRYPSEGTEWMDEVLLSIAGYVHGKLIPFSVRKEVWLPLEPEPLLPGLYETLVGRKPNETVVVDLVLPETYLMESLRGVQARFVVHIHAARQVKYPELESPAFLQALGRGATLQEAMRSILQQMEQERVQDLAYQARQRVLDEVAARTEVKIPTGLIDQEIQLRWNASEGVTVRELELSVQDQTESLNNWLKDPLTRSRVEQQLRLGLALGAICKRDGLQLTPEYVEGMLKEQAAAAGVSLEALAQSLRAEPENLARIDQTAWHLMAVEHVMSRAQIHFVPA</sequence>
<name>A0A085WA51_9BACT</name>
<dbReference type="InterPro" id="IPR037041">
    <property type="entry name" value="Trigger_fac_C_sf"/>
</dbReference>
<dbReference type="InterPro" id="IPR046357">
    <property type="entry name" value="PPIase_dom_sf"/>
</dbReference>
<feature type="domain" description="Trigger factor C-terminal" evidence="3">
    <location>
        <begin position="168"/>
        <end position="310"/>
    </location>
</feature>
<dbReference type="SUPFAM" id="SSF109998">
    <property type="entry name" value="Triger factor/SurA peptide-binding domain-like"/>
    <property type="match status" value="1"/>
</dbReference>
<protein>
    <recommendedName>
        <fullName evidence="3">Trigger factor C-terminal domain-containing protein</fullName>
    </recommendedName>
</protein>
<evidence type="ECO:0000259" key="3">
    <source>
        <dbReference type="Pfam" id="PF05698"/>
    </source>
</evidence>
<accession>A0A085WA51</accession>
<dbReference type="Pfam" id="PF05698">
    <property type="entry name" value="Trigger_C"/>
    <property type="match status" value="1"/>
</dbReference>
<dbReference type="InterPro" id="IPR008880">
    <property type="entry name" value="Trigger_fac_C"/>
</dbReference>
<dbReference type="GO" id="GO:0003755">
    <property type="term" value="F:peptidyl-prolyl cis-trans isomerase activity"/>
    <property type="evidence" value="ECO:0007669"/>
    <property type="project" value="UniProtKB-KW"/>
</dbReference>
<gene>
    <name evidence="4" type="ORF">DB31_1582</name>
</gene>
<evidence type="ECO:0000256" key="2">
    <source>
        <dbReference type="ARBA" id="ARBA00023235"/>
    </source>
</evidence>
<comment type="caution">
    <text evidence="4">The sequence shown here is derived from an EMBL/GenBank/DDBJ whole genome shotgun (WGS) entry which is preliminary data.</text>
</comment>
<dbReference type="GO" id="GO:0006457">
    <property type="term" value="P:protein folding"/>
    <property type="evidence" value="ECO:0007669"/>
    <property type="project" value="InterPro"/>
</dbReference>
<evidence type="ECO:0000256" key="1">
    <source>
        <dbReference type="ARBA" id="ARBA00023110"/>
    </source>
</evidence>